<gene>
    <name evidence="1" type="ORF">Tci_054494</name>
</gene>
<dbReference type="EMBL" id="BKCJ010008495">
    <property type="protein sequence ID" value="GEU82516.1"/>
    <property type="molecule type" value="Genomic_DNA"/>
</dbReference>
<evidence type="ECO:0008006" key="2">
    <source>
        <dbReference type="Google" id="ProtNLM"/>
    </source>
</evidence>
<dbReference type="AlphaFoldDB" id="A0A6L2N8H9"/>
<comment type="caution">
    <text evidence="1">The sequence shown here is derived from an EMBL/GenBank/DDBJ whole genome shotgun (WGS) entry which is preliminary data.</text>
</comment>
<reference evidence="1" key="1">
    <citation type="journal article" date="2019" name="Sci. Rep.">
        <title>Draft genome of Tanacetum cinerariifolium, the natural source of mosquito coil.</title>
        <authorList>
            <person name="Yamashiro T."/>
            <person name="Shiraishi A."/>
            <person name="Satake H."/>
            <person name="Nakayama K."/>
        </authorList>
    </citation>
    <scope>NUCLEOTIDE SEQUENCE</scope>
</reference>
<protein>
    <recommendedName>
        <fullName evidence="2">MAK10-like protein</fullName>
    </recommendedName>
</protein>
<proteinExistence type="predicted"/>
<evidence type="ECO:0000313" key="1">
    <source>
        <dbReference type="EMBL" id="GEU82516.1"/>
    </source>
</evidence>
<accession>A0A6L2N8H9</accession>
<organism evidence="1">
    <name type="scientific">Tanacetum cinerariifolium</name>
    <name type="common">Dalmatian daisy</name>
    <name type="synonym">Chrysanthemum cinerariifolium</name>
    <dbReference type="NCBI Taxonomy" id="118510"/>
    <lineage>
        <taxon>Eukaryota</taxon>
        <taxon>Viridiplantae</taxon>
        <taxon>Streptophyta</taxon>
        <taxon>Embryophyta</taxon>
        <taxon>Tracheophyta</taxon>
        <taxon>Spermatophyta</taxon>
        <taxon>Magnoliopsida</taxon>
        <taxon>eudicotyledons</taxon>
        <taxon>Gunneridae</taxon>
        <taxon>Pentapetalae</taxon>
        <taxon>asterids</taxon>
        <taxon>campanulids</taxon>
        <taxon>Asterales</taxon>
        <taxon>Asteraceae</taxon>
        <taxon>Asteroideae</taxon>
        <taxon>Anthemideae</taxon>
        <taxon>Anthemidinae</taxon>
        <taxon>Tanacetum</taxon>
    </lineage>
</organism>
<sequence length="276" mass="32041">MGDMNPIHTLGDYSKPGHEGYRNNIELPKENNVVPLDLSPSGKECACVYFNFPFAIKLATGLNDCKTPQRYPDVPTTSQRISLRNMDSFQRLTTKSPSSWHRLLASIQFFYDRVSFHFKCKIDRATGGKLRNKNDNESWEITENLAIYDHEGWNDSKNFVKLEDEKRAFILETPFLTTAKAVIKFDKVTITLRSGKSQISFHRIPESFCKVEKGIKKYFELIAPTMTVNRLVLEWEEKIKLHQEKEMKFDQWRSKNFKNKCPALAKVEMDDEGEVT</sequence>
<name>A0A6L2N8H9_TANCI</name>